<dbReference type="InterPro" id="IPR047706">
    <property type="entry name" value="BCAM0308-like"/>
</dbReference>
<proteinExistence type="predicted"/>
<dbReference type="KEGG" id="azq:G3580_03740"/>
<dbReference type="NCBIfam" id="NF040826">
    <property type="entry name" value="lxa_BCAM0308"/>
    <property type="match status" value="1"/>
</dbReference>
<protein>
    <submittedName>
        <fullName evidence="1">ATPase</fullName>
    </submittedName>
</protein>
<dbReference type="EMBL" id="CP048836">
    <property type="protein sequence ID" value="QID16825.1"/>
    <property type="molecule type" value="Genomic_DNA"/>
</dbReference>
<reference evidence="1 2" key="1">
    <citation type="submission" date="2020-02" db="EMBL/GenBank/DDBJ databases">
        <title>Nitrogenibacter mangrovi gen. nov., sp. nov. isolated from mangrove sediment, a denitrifying betaproteobacterium.</title>
        <authorList>
            <person name="Liao H."/>
            <person name="Tian Y."/>
        </authorList>
    </citation>
    <scope>NUCLEOTIDE SEQUENCE [LARGE SCALE GENOMIC DNA]</scope>
    <source>
        <strain evidence="1 2">M9-3-2</strain>
    </source>
</reference>
<name>A0A6C1B1N5_9RHOO</name>
<dbReference type="Proteomes" id="UP000501991">
    <property type="component" value="Chromosome"/>
</dbReference>
<evidence type="ECO:0000313" key="1">
    <source>
        <dbReference type="EMBL" id="QID16825.1"/>
    </source>
</evidence>
<organism evidence="1 2">
    <name type="scientific">Nitrogeniibacter mangrovi</name>
    <dbReference type="NCBI Taxonomy" id="2016596"/>
    <lineage>
        <taxon>Bacteria</taxon>
        <taxon>Pseudomonadati</taxon>
        <taxon>Pseudomonadota</taxon>
        <taxon>Betaproteobacteria</taxon>
        <taxon>Rhodocyclales</taxon>
        <taxon>Zoogloeaceae</taxon>
        <taxon>Nitrogeniibacter</taxon>
    </lineage>
</organism>
<sequence length="163" mass="19303">MKRHDLVWRPIRRDELRTEFIHDPYRARLKYSDGTRCPDCGAHFDRGRWHWRDEPATQEALCPACHRIRDHLPAGYVTISGEFAHAHRDEIVRLIRHHETREKAEHPLNRIIALEARNGELAITTTDVHLARNLGEALHDAYQGDLDYHYNDAEYLLRVNWSR</sequence>
<dbReference type="RefSeq" id="WP_173763993.1">
    <property type="nucleotide sequence ID" value="NZ_CP048836.1"/>
</dbReference>
<evidence type="ECO:0000313" key="2">
    <source>
        <dbReference type="Proteomes" id="UP000501991"/>
    </source>
</evidence>
<accession>A0A6C1B1N5</accession>
<dbReference type="AlphaFoldDB" id="A0A6C1B1N5"/>
<gene>
    <name evidence="1" type="ORF">G3580_03740</name>
</gene>
<keyword evidence="2" id="KW-1185">Reference proteome</keyword>